<sequence>MSRSPSEVSGRSEPPPTSRPHGDAIDTSLAATGTAFGSQLSGQPRACYRPLRPSLVPRRSCRGAEAALFWAGQKSKQVASVSNPLVKHLVELRLSAAYRHSCRCLLLVGLVSILALCRFDVCAFDYMLSTLDGVEVSEESNESALL</sequence>
<comment type="caution">
    <text evidence="2">The sequence shown here is derived from an EMBL/GenBank/DDBJ whole genome shotgun (WGS) entry which is preliminary data.</text>
</comment>
<name>A0AAV5EKF4_ELECO</name>
<feature type="region of interest" description="Disordered" evidence="1">
    <location>
        <begin position="1"/>
        <end position="25"/>
    </location>
</feature>
<gene>
    <name evidence="2" type="primary">gb11378</name>
    <name evidence="2" type="ORF">PR202_gb11378</name>
</gene>
<dbReference type="AlphaFoldDB" id="A0AAV5EKF4"/>
<reference evidence="2" key="2">
    <citation type="submission" date="2021-12" db="EMBL/GenBank/DDBJ databases">
        <title>Resequencing data analysis of finger millet.</title>
        <authorList>
            <person name="Hatakeyama M."/>
            <person name="Aluri S."/>
            <person name="Balachadran M.T."/>
            <person name="Sivarajan S.R."/>
            <person name="Poveda L."/>
            <person name="Shimizu-Inatsugi R."/>
            <person name="Schlapbach R."/>
            <person name="Sreeman S.M."/>
            <person name="Shimizu K.K."/>
        </authorList>
    </citation>
    <scope>NUCLEOTIDE SEQUENCE</scope>
</reference>
<organism evidence="2 3">
    <name type="scientific">Eleusine coracana subsp. coracana</name>
    <dbReference type="NCBI Taxonomy" id="191504"/>
    <lineage>
        <taxon>Eukaryota</taxon>
        <taxon>Viridiplantae</taxon>
        <taxon>Streptophyta</taxon>
        <taxon>Embryophyta</taxon>
        <taxon>Tracheophyta</taxon>
        <taxon>Spermatophyta</taxon>
        <taxon>Magnoliopsida</taxon>
        <taxon>Liliopsida</taxon>
        <taxon>Poales</taxon>
        <taxon>Poaceae</taxon>
        <taxon>PACMAD clade</taxon>
        <taxon>Chloridoideae</taxon>
        <taxon>Cynodonteae</taxon>
        <taxon>Eleusininae</taxon>
        <taxon>Eleusine</taxon>
    </lineage>
</organism>
<evidence type="ECO:0000313" key="3">
    <source>
        <dbReference type="Proteomes" id="UP001054889"/>
    </source>
</evidence>
<evidence type="ECO:0000256" key="1">
    <source>
        <dbReference type="SAM" id="MobiDB-lite"/>
    </source>
</evidence>
<keyword evidence="3" id="KW-1185">Reference proteome</keyword>
<reference evidence="2" key="1">
    <citation type="journal article" date="2018" name="DNA Res.">
        <title>Multiple hybrid de novo genome assembly of finger millet, an orphan allotetraploid crop.</title>
        <authorList>
            <person name="Hatakeyama M."/>
            <person name="Aluri S."/>
            <person name="Balachadran M.T."/>
            <person name="Sivarajan S.R."/>
            <person name="Patrignani A."/>
            <person name="Gruter S."/>
            <person name="Poveda L."/>
            <person name="Shimizu-Inatsugi R."/>
            <person name="Baeten J."/>
            <person name="Francoijs K.J."/>
            <person name="Nataraja K.N."/>
            <person name="Reddy Y.A.N."/>
            <person name="Phadnis S."/>
            <person name="Ravikumar R.L."/>
            <person name="Schlapbach R."/>
            <person name="Sreeman S.M."/>
            <person name="Shimizu K.K."/>
        </authorList>
    </citation>
    <scope>NUCLEOTIDE SEQUENCE</scope>
</reference>
<evidence type="ECO:0000313" key="2">
    <source>
        <dbReference type="EMBL" id="GJN23709.1"/>
    </source>
</evidence>
<protein>
    <submittedName>
        <fullName evidence="2">Uncharacterized protein</fullName>
    </submittedName>
</protein>
<proteinExistence type="predicted"/>
<accession>A0AAV5EKF4</accession>
<dbReference type="EMBL" id="BQKI01000076">
    <property type="protein sequence ID" value="GJN23709.1"/>
    <property type="molecule type" value="Genomic_DNA"/>
</dbReference>
<dbReference type="Proteomes" id="UP001054889">
    <property type="component" value="Unassembled WGS sequence"/>
</dbReference>